<dbReference type="SUPFAM" id="SSF57997">
    <property type="entry name" value="Tropomyosin"/>
    <property type="match status" value="1"/>
</dbReference>
<dbReference type="AlphaFoldDB" id="A0A1W1CEV0"/>
<organism evidence="3">
    <name type="scientific">hydrothermal vent metagenome</name>
    <dbReference type="NCBI Taxonomy" id="652676"/>
    <lineage>
        <taxon>unclassified sequences</taxon>
        <taxon>metagenomes</taxon>
        <taxon>ecological metagenomes</taxon>
    </lineage>
</organism>
<name>A0A1W1CEV0_9ZZZZ</name>
<reference evidence="3" key="1">
    <citation type="submission" date="2016-10" db="EMBL/GenBank/DDBJ databases">
        <authorList>
            <person name="de Groot N.N."/>
        </authorList>
    </citation>
    <scope>NUCLEOTIDE SEQUENCE</scope>
</reference>
<evidence type="ECO:0000259" key="2">
    <source>
        <dbReference type="Pfam" id="PF02591"/>
    </source>
</evidence>
<feature type="coiled-coil region" evidence="1">
    <location>
        <begin position="25"/>
        <end position="138"/>
    </location>
</feature>
<protein>
    <recommendedName>
        <fullName evidence="2">C4-type zinc ribbon domain-containing protein</fullName>
    </recommendedName>
</protein>
<gene>
    <name evidence="3" type="ORF">MNB_SV-6-1500</name>
</gene>
<dbReference type="PANTHER" id="PTHR39082">
    <property type="entry name" value="PHOSPHOLIPASE C-BETA-2-RELATED"/>
    <property type="match status" value="1"/>
</dbReference>
<evidence type="ECO:0000256" key="1">
    <source>
        <dbReference type="SAM" id="Coils"/>
    </source>
</evidence>
<keyword evidence="1" id="KW-0175">Coiled coil</keyword>
<dbReference type="InterPro" id="IPR003743">
    <property type="entry name" value="Zf-RING_7"/>
</dbReference>
<accession>A0A1W1CEV0</accession>
<dbReference type="EMBL" id="FPHC01000070">
    <property type="protein sequence ID" value="SFV64223.1"/>
    <property type="molecule type" value="Genomic_DNA"/>
</dbReference>
<dbReference type="InterPro" id="IPR052376">
    <property type="entry name" value="Oxidative_Scav/Glycosyltrans"/>
</dbReference>
<sequence length="239" mass="27536">MSRHIEELVELSKTDKEIDSYQPQLDAADKKIAKAQKKVDESIKKIDKINETISDNEQKIASYEEQLKMLSEQLANNATKSKNISTEKEMKALAIEEDIAKEKISFANEEIERLQSINEQKSDELEREQEIQSELKNALDSIVSEVEKEKEAINKSKVKLFTLREKSIREIDQNILAFYEKIRIWAGNTAVVPVKKQACYGCYMKLNDKTYADVIKGEEIKTCPHCGRILYIERETTEA</sequence>
<proteinExistence type="predicted"/>
<dbReference type="Pfam" id="PF02591">
    <property type="entry name" value="Zn_ribbon_9"/>
    <property type="match status" value="1"/>
</dbReference>
<feature type="domain" description="C4-type zinc ribbon" evidence="2">
    <location>
        <begin position="198"/>
        <end position="230"/>
    </location>
</feature>
<dbReference type="PANTHER" id="PTHR39082:SF1">
    <property type="entry name" value="SCAVENGER RECEPTOR CLASS A MEMBER 3"/>
    <property type="match status" value="1"/>
</dbReference>
<dbReference type="Gene3D" id="1.10.287.1490">
    <property type="match status" value="1"/>
</dbReference>
<evidence type="ECO:0000313" key="3">
    <source>
        <dbReference type="EMBL" id="SFV64223.1"/>
    </source>
</evidence>